<dbReference type="PATRIC" id="fig|762376.5.peg.421"/>
<protein>
    <submittedName>
        <fullName evidence="7">RNA polymerase sigma factor, sigma-70 family protein 2</fullName>
    </submittedName>
</protein>
<dbReference type="KEGG" id="axy:AXYL_00419"/>
<feature type="domain" description="RNA polymerase sigma factor 70 region 4 type 2" evidence="6">
    <location>
        <begin position="114"/>
        <end position="166"/>
    </location>
</feature>
<sequence length="170" mass="19161">MSFLSDQSPAVNVESLYCNDHRWLQGWLRRKLGNAHDAADLAHDTFLRILSSQAFNQHYSNEPRALLTHIAKGLVVDHWRRKAVETAYLDAISQLPAQHAPSAETRLLIIEALVRIDTMLAGMTPRIRQVFLMAQLHGMTLAQISEHMTMSLITVRRDIQKALLACLAVA</sequence>
<dbReference type="GO" id="GO:0016987">
    <property type="term" value="F:sigma factor activity"/>
    <property type="evidence" value="ECO:0007669"/>
    <property type="project" value="UniProtKB-KW"/>
</dbReference>
<keyword evidence="4" id="KW-0804">Transcription</keyword>
<dbReference type="Gene3D" id="1.10.10.10">
    <property type="entry name" value="Winged helix-like DNA-binding domain superfamily/Winged helix DNA-binding domain"/>
    <property type="match status" value="1"/>
</dbReference>
<dbReference type="Proteomes" id="UP000006876">
    <property type="component" value="Chromosome"/>
</dbReference>
<evidence type="ECO:0000256" key="2">
    <source>
        <dbReference type="ARBA" id="ARBA00023015"/>
    </source>
</evidence>
<dbReference type="OrthoDB" id="8654550at2"/>
<dbReference type="InterPro" id="IPR013325">
    <property type="entry name" value="RNA_pol_sigma_r2"/>
</dbReference>
<reference evidence="7 8" key="1">
    <citation type="journal article" date="2011" name="J. Bacteriol.">
        <title>Complete genome sequence of the haloaromatic acid-degrading bacterium Achromobacter xylosoxidans A8.</title>
        <authorList>
            <person name="Strnad H."/>
            <person name="Ridl J."/>
            <person name="Paces J."/>
            <person name="Kolar M."/>
            <person name="Vlcek C."/>
            <person name="Paces V."/>
        </authorList>
    </citation>
    <scope>NUCLEOTIDE SEQUENCE [LARGE SCALE GENOMIC DNA]</scope>
    <source>
        <strain evidence="7 8">A8</strain>
    </source>
</reference>
<dbReference type="PANTHER" id="PTHR43133">
    <property type="entry name" value="RNA POLYMERASE ECF-TYPE SIGMA FACTO"/>
    <property type="match status" value="1"/>
</dbReference>
<dbReference type="Pfam" id="PF08281">
    <property type="entry name" value="Sigma70_r4_2"/>
    <property type="match status" value="1"/>
</dbReference>
<feature type="domain" description="RNA polymerase sigma-70 region 2" evidence="5">
    <location>
        <begin position="21"/>
        <end position="83"/>
    </location>
</feature>
<proteinExistence type="inferred from homology"/>
<dbReference type="InterPro" id="IPR013324">
    <property type="entry name" value="RNA_pol_sigma_r3/r4-like"/>
</dbReference>
<organism evidence="7 8">
    <name type="scientific">Achromobacter xylosoxidans (strain A8)</name>
    <dbReference type="NCBI Taxonomy" id="762376"/>
    <lineage>
        <taxon>Bacteria</taxon>
        <taxon>Pseudomonadati</taxon>
        <taxon>Pseudomonadota</taxon>
        <taxon>Betaproteobacteria</taxon>
        <taxon>Burkholderiales</taxon>
        <taxon>Alcaligenaceae</taxon>
        <taxon>Achromobacter</taxon>
    </lineage>
</organism>
<name>E3HUF4_ACHXA</name>
<dbReference type="InterPro" id="IPR014284">
    <property type="entry name" value="RNA_pol_sigma-70_dom"/>
</dbReference>
<dbReference type="SUPFAM" id="SSF88946">
    <property type="entry name" value="Sigma2 domain of RNA polymerase sigma factors"/>
    <property type="match status" value="1"/>
</dbReference>
<dbReference type="SUPFAM" id="SSF88659">
    <property type="entry name" value="Sigma3 and sigma4 domains of RNA polymerase sigma factors"/>
    <property type="match status" value="1"/>
</dbReference>
<keyword evidence="2" id="KW-0805">Transcription regulation</keyword>
<dbReference type="Pfam" id="PF04542">
    <property type="entry name" value="Sigma70_r2"/>
    <property type="match status" value="1"/>
</dbReference>
<evidence type="ECO:0000256" key="1">
    <source>
        <dbReference type="ARBA" id="ARBA00010641"/>
    </source>
</evidence>
<evidence type="ECO:0000256" key="4">
    <source>
        <dbReference type="ARBA" id="ARBA00023163"/>
    </source>
</evidence>
<dbReference type="EMBL" id="CP002287">
    <property type="protein sequence ID" value="ADP13777.1"/>
    <property type="molecule type" value="Genomic_DNA"/>
</dbReference>
<evidence type="ECO:0000313" key="8">
    <source>
        <dbReference type="Proteomes" id="UP000006876"/>
    </source>
</evidence>
<evidence type="ECO:0000313" key="7">
    <source>
        <dbReference type="EMBL" id="ADP13777.1"/>
    </source>
</evidence>
<evidence type="ECO:0000259" key="6">
    <source>
        <dbReference type="Pfam" id="PF08281"/>
    </source>
</evidence>
<dbReference type="GO" id="GO:0003677">
    <property type="term" value="F:DNA binding"/>
    <property type="evidence" value="ECO:0007669"/>
    <property type="project" value="InterPro"/>
</dbReference>
<dbReference type="STRING" id="762376.AXYL_00419"/>
<dbReference type="eggNOG" id="COG1595">
    <property type="taxonomic scope" value="Bacteria"/>
</dbReference>
<dbReference type="Gene3D" id="1.10.1740.10">
    <property type="match status" value="1"/>
</dbReference>
<dbReference type="InterPro" id="IPR007627">
    <property type="entry name" value="RNA_pol_sigma70_r2"/>
</dbReference>
<keyword evidence="3" id="KW-0731">Sigma factor</keyword>
<dbReference type="GO" id="GO:0006352">
    <property type="term" value="P:DNA-templated transcription initiation"/>
    <property type="evidence" value="ECO:0007669"/>
    <property type="project" value="InterPro"/>
</dbReference>
<evidence type="ECO:0000256" key="3">
    <source>
        <dbReference type="ARBA" id="ARBA00023082"/>
    </source>
</evidence>
<dbReference type="InterPro" id="IPR013249">
    <property type="entry name" value="RNA_pol_sigma70_r4_t2"/>
</dbReference>
<dbReference type="RefSeq" id="WP_013391174.1">
    <property type="nucleotide sequence ID" value="NC_014640.1"/>
</dbReference>
<gene>
    <name evidence="7" type="ordered locus">AXYL_00419</name>
</gene>
<accession>E3HUF4</accession>
<dbReference type="InterPro" id="IPR039425">
    <property type="entry name" value="RNA_pol_sigma-70-like"/>
</dbReference>
<comment type="similarity">
    <text evidence="1">Belongs to the sigma-70 factor family. ECF subfamily.</text>
</comment>
<dbReference type="PANTHER" id="PTHR43133:SF63">
    <property type="entry name" value="RNA POLYMERASE SIGMA FACTOR FECI-RELATED"/>
    <property type="match status" value="1"/>
</dbReference>
<dbReference type="NCBIfam" id="TIGR02937">
    <property type="entry name" value="sigma70-ECF"/>
    <property type="match status" value="1"/>
</dbReference>
<evidence type="ECO:0000259" key="5">
    <source>
        <dbReference type="Pfam" id="PF04542"/>
    </source>
</evidence>
<dbReference type="AlphaFoldDB" id="E3HUF4"/>
<dbReference type="HOGENOM" id="CLU_047691_12_1_4"/>
<dbReference type="InterPro" id="IPR036388">
    <property type="entry name" value="WH-like_DNA-bd_sf"/>
</dbReference>